<dbReference type="InterPro" id="IPR003656">
    <property type="entry name" value="Znf_BED"/>
</dbReference>
<keyword evidence="7" id="KW-0539">Nucleus</keyword>
<keyword evidence="11" id="KW-1185">Reference proteome</keyword>
<dbReference type="SUPFAM" id="SSF53098">
    <property type="entry name" value="Ribonuclease H-like"/>
    <property type="match status" value="1"/>
</dbReference>
<feature type="domain" description="BED-type" evidence="9">
    <location>
        <begin position="39"/>
        <end position="80"/>
    </location>
</feature>
<dbReference type="SMART" id="SM00614">
    <property type="entry name" value="ZnF_BED"/>
    <property type="match status" value="1"/>
</dbReference>
<accession>A0A9N9B3E3</accession>
<evidence type="ECO:0000313" key="11">
    <source>
        <dbReference type="Proteomes" id="UP000789831"/>
    </source>
</evidence>
<keyword evidence="3 8" id="KW-0863">Zinc-finger</keyword>
<proteinExistence type="predicted"/>
<dbReference type="AlphaFoldDB" id="A0A9N9B3E3"/>
<comment type="subcellular location">
    <subcellularLocation>
        <location evidence="1">Nucleus</location>
    </subcellularLocation>
</comment>
<evidence type="ECO:0000256" key="6">
    <source>
        <dbReference type="ARBA" id="ARBA00023163"/>
    </source>
</evidence>
<evidence type="ECO:0000256" key="8">
    <source>
        <dbReference type="PROSITE-ProRule" id="PRU00027"/>
    </source>
</evidence>
<evidence type="ECO:0000256" key="1">
    <source>
        <dbReference type="ARBA" id="ARBA00004123"/>
    </source>
</evidence>
<gene>
    <name evidence="10" type="ORF">AGERDE_LOCUS6704</name>
</gene>
<evidence type="ECO:0000256" key="7">
    <source>
        <dbReference type="ARBA" id="ARBA00023242"/>
    </source>
</evidence>
<keyword evidence="5" id="KW-0805">Transcription regulation</keyword>
<keyword evidence="4" id="KW-0862">Zinc</keyword>
<dbReference type="InterPro" id="IPR012337">
    <property type="entry name" value="RNaseH-like_sf"/>
</dbReference>
<dbReference type="GO" id="GO:0005634">
    <property type="term" value="C:nucleus"/>
    <property type="evidence" value="ECO:0007669"/>
    <property type="project" value="UniProtKB-SubCell"/>
</dbReference>
<evidence type="ECO:0000259" key="9">
    <source>
        <dbReference type="PROSITE" id="PS50808"/>
    </source>
</evidence>
<dbReference type="PANTHER" id="PTHR46481">
    <property type="entry name" value="ZINC FINGER BED DOMAIN-CONTAINING PROTEIN 4"/>
    <property type="match status" value="1"/>
</dbReference>
<evidence type="ECO:0000256" key="4">
    <source>
        <dbReference type="ARBA" id="ARBA00022833"/>
    </source>
</evidence>
<dbReference type="EMBL" id="CAJVPL010001087">
    <property type="protein sequence ID" value="CAG8551792.1"/>
    <property type="molecule type" value="Genomic_DNA"/>
</dbReference>
<evidence type="ECO:0000313" key="10">
    <source>
        <dbReference type="EMBL" id="CAG8551792.1"/>
    </source>
</evidence>
<evidence type="ECO:0000256" key="2">
    <source>
        <dbReference type="ARBA" id="ARBA00022723"/>
    </source>
</evidence>
<organism evidence="10 11">
    <name type="scientific">Ambispora gerdemannii</name>
    <dbReference type="NCBI Taxonomy" id="144530"/>
    <lineage>
        <taxon>Eukaryota</taxon>
        <taxon>Fungi</taxon>
        <taxon>Fungi incertae sedis</taxon>
        <taxon>Mucoromycota</taxon>
        <taxon>Glomeromycotina</taxon>
        <taxon>Glomeromycetes</taxon>
        <taxon>Archaeosporales</taxon>
        <taxon>Ambisporaceae</taxon>
        <taxon>Ambispora</taxon>
    </lineage>
</organism>
<dbReference type="PROSITE" id="PS50808">
    <property type="entry name" value="ZF_BED"/>
    <property type="match status" value="1"/>
</dbReference>
<evidence type="ECO:0000256" key="3">
    <source>
        <dbReference type="ARBA" id="ARBA00022771"/>
    </source>
</evidence>
<dbReference type="GO" id="GO:0003677">
    <property type="term" value="F:DNA binding"/>
    <property type="evidence" value="ECO:0007669"/>
    <property type="project" value="InterPro"/>
</dbReference>
<dbReference type="Proteomes" id="UP000789831">
    <property type="component" value="Unassembled WGS sequence"/>
</dbReference>
<reference evidence="10" key="1">
    <citation type="submission" date="2021-06" db="EMBL/GenBank/DDBJ databases">
        <authorList>
            <person name="Kallberg Y."/>
            <person name="Tangrot J."/>
            <person name="Rosling A."/>
        </authorList>
    </citation>
    <scope>NUCLEOTIDE SEQUENCE</scope>
    <source>
        <strain evidence="10">MT106</strain>
    </source>
</reference>
<dbReference type="OrthoDB" id="2444217at2759"/>
<dbReference type="InterPro" id="IPR052035">
    <property type="entry name" value="ZnF_BED_domain_contain"/>
</dbReference>
<name>A0A9N9B3E3_9GLOM</name>
<dbReference type="GO" id="GO:0008270">
    <property type="term" value="F:zinc ion binding"/>
    <property type="evidence" value="ECO:0007669"/>
    <property type="project" value="UniProtKB-KW"/>
</dbReference>
<keyword evidence="6" id="KW-0804">Transcription</keyword>
<sequence>MDEDFEFVSFERQESIEPDESISQISATIIESDISILNANSSTVWLHFIKTPMGTQCTICHQLYKPTSGVSTLRSHLRKHQLENIYFRAMLSYFCPRYKIPNRHEVKDMTIEIFNTRHAKISTDLASIPGKIALTADMWTSTINREAFLGITIHYIDFSWNLCNFLLDIIPFKISHTGVNIANTIIDILQEHNLLEKTLAIITDNASVMIVCGREIAKQIENDLSQLTFAHYRCAAHIMNIIKKSDSLRQYCITNGVTYLKPILDVKTRWNSTYYMLERFITLESVLFLLAKEYKSIQEIYPNENELKIIKDMIIILEPFERATKHLSASSYPTLADVRFIFEGIQVYLNNLIGQNEFTQSEFASLIHQKIEEY</sequence>
<evidence type="ECO:0000256" key="5">
    <source>
        <dbReference type="ARBA" id="ARBA00023015"/>
    </source>
</evidence>
<comment type="caution">
    <text evidence="10">The sequence shown here is derived from an EMBL/GenBank/DDBJ whole genome shotgun (WGS) entry which is preliminary data.</text>
</comment>
<dbReference type="PANTHER" id="PTHR46481:SF10">
    <property type="entry name" value="ZINC FINGER BED DOMAIN-CONTAINING PROTEIN 39"/>
    <property type="match status" value="1"/>
</dbReference>
<dbReference type="Pfam" id="PF02892">
    <property type="entry name" value="zf-BED"/>
    <property type="match status" value="1"/>
</dbReference>
<keyword evidence="2" id="KW-0479">Metal-binding</keyword>
<protein>
    <submittedName>
        <fullName evidence="10">6360_t:CDS:1</fullName>
    </submittedName>
</protein>